<dbReference type="Proteomes" id="UP000693970">
    <property type="component" value="Unassembled WGS sequence"/>
</dbReference>
<feature type="compositionally biased region" description="Basic and acidic residues" evidence="1">
    <location>
        <begin position="46"/>
        <end position="57"/>
    </location>
</feature>
<proteinExistence type="predicted"/>
<accession>A0A9K3M7U9</accession>
<evidence type="ECO:0000313" key="3">
    <source>
        <dbReference type="Proteomes" id="UP000693970"/>
    </source>
</evidence>
<evidence type="ECO:0000256" key="1">
    <source>
        <dbReference type="SAM" id="MobiDB-lite"/>
    </source>
</evidence>
<reference evidence="2" key="1">
    <citation type="journal article" date="2021" name="Sci. Rep.">
        <title>Diploid genomic architecture of Nitzschia inconspicua, an elite biomass production diatom.</title>
        <authorList>
            <person name="Oliver A."/>
            <person name="Podell S."/>
            <person name="Pinowska A."/>
            <person name="Traller J.C."/>
            <person name="Smith S.R."/>
            <person name="McClure R."/>
            <person name="Beliaev A."/>
            <person name="Bohutskyi P."/>
            <person name="Hill E.A."/>
            <person name="Rabines A."/>
            <person name="Zheng H."/>
            <person name="Allen L.Z."/>
            <person name="Kuo A."/>
            <person name="Grigoriev I.V."/>
            <person name="Allen A.E."/>
            <person name="Hazlebeck D."/>
            <person name="Allen E.E."/>
        </authorList>
    </citation>
    <scope>NUCLEOTIDE SEQUENCE</scope>
    <source>
        <strain evidence="2">Hildebrandi</strain>
    </source>
</reference>
<evidence type="ECO:0000313" key="2">
    <source>
        <dbReference type="EMBL" id="KAG7373801.1"/>
    </source>
</evidence>
<keyword evidence="3" id="KW-1185">Reference proteome</keyword>
<gene>
    <name evidence="2" type="ORF">IV203_012896</name>
</gene>
<reference evidence="2" key="2">
    <citation type="submission" date="2021-04" db="EMBL/GenBank/DDBJ databases">
        <authorList>
            <person name="Podell S."/>
        </authorList>
    </citation>
    <scope>NUCLEOTIDE SEQUENCE</scope>
    <source>
        <strain evidence="2">Hildebrandi</strain>
    </source>
</reference>
<protein>
    <submittedName>
        <fullName evidence="2">Uncharacterized protein</fullName>
    </submittedName>
</protein>
<feature type="region of interest" description="Disordered" evidence="1">
    <location>
        <begin position="33"/>
        <end position="57"/>
    </location>
</feature>
<dbReference type="AlphaFoldDB" id="A0A9K3M7U9"/>
<sequence>MPDSIRPIVEGHADASSMRRMCWRLENRPGLTAVGKNDKTPTLTENAEKHSEAANHAEKRLIPGETGRRTYADVLRGCEDLKTDVPHGCGIADRNNENVHRGCKSIADGVVCTNKIGDGVVSAKVRKKRNDKKGTEETVTFLE</sequence>
<name>A0A9K3M7U9_9STRA</name>
<comment type="caution">
    <text evidence="2">The sequence shown here is derived from an EMBL/GenBank/DDBJ whole genome shotgun (WGS) entry which is preliminary data.</text>
</comment>
<organism evidence="2 3">
    <name type="scientific">Nitzschia inconspicua</name>
    <dbReference type="NCBI Taxonomy" id="303405"/>
    <lineage>
        <taxon>Eukaryota</taxon>
        <taxon>Sar</taxon>
        <taxon>Stramenopiles</taxon>
        <taxon>Ochrophyta</taxon>
        <taxon>Bacillariophyta</taxon>
        <taxon>Bacillariophyceae</taxon>
        <taxon>Bacillariophycidae</taxon>
        <taxon>Bacillariales</taxon>
        <taxon>Bacillariaceae</taxon>
        <taxon>Nitzschia</taxon>
    </lineage>
</organism>
<dbReference type="EMBL" id="JAGRRH010000001">
    <property type="protein sequence ID" value="KAG7373801.1"/>
    <property type="molecule type" value="Genomic_DNA"/>
</dbReference>